<comment type="cofactor">
    <cofactor evidence="6">
        <name>Mg(2+)</name>
        <dbReference type="ChEBI" id="CHEBI:18420"/>
    </cofactor>
</comment>
<dbReference type="PANTHER" id="PTHR30218">
    <property type="entry name" value="POLYPHOSPHATE KINASE"/>
    <property type="match status" value="1"/>
</dbReference>
<dbReference type="Pfam" id="PF02503">
    <property type="entry name" value="PP_kinase"/>
    <property type="match status" value="1"/>
</dbReference>
<dbReference type="InterPro" id="IPR025200">
    <property type="entry name" value="PPK_C_dom2"/>
</dbReference>
<feature type="binding site" evidence="6">
    <location>
        <position position="595"/>
    </location>
    <ligand>
        <name>ATP</name>
        <dbReference type="ChEBI" id="CHEBI:30616"/>
    </ligand>
</feature>
<keyword evidence="4 6" id="KW-0418">Kinase</keyword>
<accession>A0A1H3YKY6</accession>
<feature type="binding site" evidence="6">
    <location>
        <position position="373"/>
    </location>
    <ligand>
        <name>Mg(2+)</name>
        <dbReference type="ChEBI" id="CHEBI:18420"/>
    </ligand>
</feature>
<dbReference type="InterPro" id="IPR036832">
    <property type="entry name" value="PPK_N_dom_sf"/>
</dbReference>
<dbReference type="InterPro" id="IPR025198">
    <property type="entry name" value="PPK_N_dom"/>
</dbReference>
<evidence type="ECO:0000259" key="10">
    <source>
        <dbReference type="Pfam" id="PF13090"/>
    </source>
</evidence>
<dbReference type="PANTHER" id="PTHR30218:SF0">
    <property type="entry name" value="POLYPHOSPHATE KINASE"/>
    <property type="match status" value="1"/>
</dbReference>
<evidence type="ECO:0000313" key="12">
    <source>
        <dbReference type="EMBL" id="SEA11638.1"/>
    </source>
</evidence>
<keyword evidence="6" id="KW-0479">Metal-binding</keyword>
<dbReference type="Gene3D" id="3.30.870.10">
    <property type="entry name" value="Endonuclease Chain A"/>
    <property type="match status" value="2"/>
</dbReference>
<dbReference type="HAMAP" id="MF_00347">
    <property type="entry name" value="Polyphosphate_kinase"/>
    <property type="match status" value="1"/>
</dbReference>
<evidence type="ECO:0000256" key="1">
    <source>
        <dbReference type="ARBA" id="ARBA00022553"/>
    </source>
</evidence>
<feature type="binding site" evidence="6">
    <location>
        <position position="403"/>
    </location>
    <ligand>
        <name>Mg(2+)</name>
        <dbReference type="ChEBI" id="CHEBI:18420"/>
    </ligand>
</feature>
<dbReference type="GO" id="GO:0009358">
    <property type="term" value="C:polyphosphate kinase complex"/>
    <property type="evidence" value="ECO:0007669"/>
    <property type="project" value="InterPro"/>
</dbReference>
<comment type="PTM">
    <text evidence="6 7">An intermediate of this reaction is the autophosphorylated ppk in which a phosphate is covalently linked to a histidine residue through a N-P bond.</text>
</comment>
<dbReference type="STRING" id="551991.SAMN05192529_108119"/>
<feature type="domain" description="Polyphosphate kinase C-terminal" evidence="11">
    <location>
        <begin position="331"/>
        <end position="492"/>
    </location>
</feature>
<keyword evidence="1 6" id="KW-0597">Phosphoprotein</keyword>
<feature type="domain" description="Polyphosphate kinase C-terminal" evidence="10">
    <location>
        <begin position="506"/>
        <end position="678"/>
    </location>
</feature>
<dbReference type="InterPro" id="IPR003414">
    <property type="entry name" value="PP_kinase"/>
</dbReference>
<dbReference type="NCBIfam" id="NF003917">
    <property type="entry name" value="PRK05443.1-1"/>
    <property type="match status" value="1"/>
</dbReference>
<dbReference type="InterPro" id="IPR024953">
    <property type="entry name" value="PP_kinase_middle"/>
</dbReference>
<keyword evidence="6" id="KW-0460">Magnesium</keyword>
<dbReference type="GO" id="GO:0005524">
    <property type="term" value="F:ATP binding"/>
    <property type="evidence" value="ECO:0007669"/>
    <property type="project" value="UniProtKB-KW"/>
</dbReference>
<evidence type="ECO:0000313" key="13">
    <source>
        <dbReference type="Proteomes" id="UP000199041"/>
    </source>
</evidence>
<feature type="binding site" evidence="6">
    <location>
        <position position="567"/>
    </location>
    <ligand>
        <name>ATP</name>
        <dbReference type="ChEBI" id="CHEBI:30616"/>
    </ligand>
</feature>
<proteinExistence type="inferred from homology"/>
<dbReference type="OrthoDB" id="9761456at2"/>
<feature type="active site" description="Phosphohistidine intermediate" evidence="6">
    <location>
        <position position="433"/>
    </location>
</feature>
<dbReference type="Gene3D" id="3.30.1840.10">
    <property type="entry name" value="Polyphosphate kinase middle domain"/>
    <property type="match status" value="1"/>
</dbReference>
<keyword evidence="3 6" id="KW-0547">Nucleotide-binding</keyword>
<dbReference type="NCBIfam" id="TIGR03705">
    <property type="entry name" value="poly_P_kin"/>
    <property type="match status" value="1"/>
</dbReference>
<dbReference type="RefSeq" id="WP_091396723.1">
    <property type="nucleotide sequence ID" value="NZ_FNQY01000008.1"/>
</dbReference>
<evidence type="ECO:0000256" key="5">
    <source>
        <dbReference type="ARBA" id="ARBA00022840"/>
    </source>
</evidence>
<evidence type="ECO:0000256" key="4">
    <source>
        <dbReference type="ARBA" id="ARBA00022777"/>
    </source>
</evidence>
<dbReference type="SUPFAM" id="SSF140356">
    <property type="entry name" value="PPK N-terminal domain-like"/>
    <property type="match status" value="1"/>
</dbReference>
<evidence type="ECO:0000256" key="3">
    <source>
        <dbReference type="ARBA" id="ARBA00022741"/>
    </source>
</evidence>
<feature type="binding site" evidence="6">
    <location>
        <position position="44"/>
    </location>
    <ligand>
        <name>ATP</name>
        <dbReference type="ChEBI" id="CHEBI:30616"/>
    </ligand>
</feature>
<dbReference type="EMBL" id="FNQY01000008">
    <property type="protein sequence ID" value="SEA11638.1"/>
    <property type="molecule type" value="Genomic_DNA"/>
</dbReference>
<feature type="domain" description="Polyphosphate kinase N-terminal" evidence="9">
    <location>
        <begin position="8"/>
        <end position="111"/>
    </location>
</feature>
<reference evidence="12 13" key="1">
    <citation type="submission" date="2016-10" db="EMBL/GenBank/DDBJ databases">
        <authorList>
            <person name="de Groot N.N."/>
        </authorList>
    </citation>
    <scope>NUCLEOTIDE SEQUENCE [LARGE SCALE GENOMIC DNA]</scope>
    <source>
        <strain evidence="12 13">Vu-144</strain>
    </source>
</reference>
<dbReference type="EC" id="2.7.4.1" evidence="6 7"/>
<dbReference type="Gene3D" id="1.20.58.310">
    <property type="entry name" value="Polyphosphate kinase N-terminal domain"/>
    <property type="match status" value="1"/>
</dbReference>
<feature type="domain" description="Polyphosphate kinase middle" evidence="8">
    <location>
        <begin position="121"/>
        <end position="304"/>
    </location>
</feature>
<keyword evidence="5 6" id="KW-0067">ATP-binding</keyword>
<name>A0A1H3YKY6_9BACT</name>
<keyword evidence="2 6" id="KW-0808">Transferase</keyword>
<dbReference type="SUPFAM" id="SSF143724">
    <property type="entry name" value="PHP14-like"/>
    <property type="match status" value="1"/>
</dbReference>
<evidence type="ECO:0000259" key="9">
    <source>
        <dbReference type="Pfam" id="PF13089"/>
    </source>
</evidence>
<dbReference type="Pfam" id="PF13089">
    <property type="entry name" value="PP_kinase_N"/>
    <property type="match status" value="1"/>
</dbReference>
<dbReference type="PIRSF" id="PIRSF015589">
    <property type="entry name" value="PP_kinase"/>
    <property type="match status" value="1"/>
</dbReference>
<gene>
    <name evidence="6" type="primary">ppk</name>
    <name evidence="12" type="ORF">SAMN05192529_108119</name>
</gene>
<dbReference type="Pfam" id="PF13090">
    <property type="entry name" value="PP_kinase_C"/>
    <property type="match status" value="1"/>
</dbReference>
<dbReference type="AlphaFoldDB" id="A0A1H3YKY6"/>
<dbReference type="GO" id="GO:0046872">
    <property type="term" value="F:metal ion binding"/>
    <property type="evidence" value="ECO:0007669"/>
    <property type="project" value="UniProtKB-KW"/>
</dbReference>
<evidence type="ECO:0000256" key="2">
    <source>
        <dbReference type="ARBA" id="ARBA00022679"/>
    </source>
</evidence>
<keyword evidence="13" id="KW-1185">Reference proteome</keyword>
<dbReference type="Pfam" id="PF17941">
    <property type="entry name" value="PP_kinase_C_1"/>
    <property type="match status" value="1"/>
</dbReference>
<dbReference type="GO" id="GO:0008976">
    <property type="term" value="F:polyphosphate kinase activity"/>
    <property type="evidence" value="ECO:0007669"/>
    <property type="project" value="UniProtKB-UniRule"/>
</dbReference>
<comment type="function">
    <text evidence="6 7">Catalyzes the reversible transfer of the terminal phosphate of ATP to form a long-chain polyphosphate (polyP).</text>
</comment>
<organism evidence="12 13">
    <name type="scientific">Arachidicoccus rhizosphaerae</name>
    <dbReference type="NCBI Taxonomy" id="551991"/>
    <lineage>
        <taxon>Bacteria</taxon>
        <taxon>Pseudomonadati</taxon>
        <taxon>Bacteroidota</taxon>
        <taxon>Chitinophagia</taxon>
        <taxon>Chitinophagales</taxon>
        <taxon>Chitinophagaceae</taxon>
        <taxon>Arachidicoccus</taxon>
    </lineage>
</organism>
<dbReference type="Proteomes" id="UP000199041">
    <property type="component" value="Unassembled WGS sequence"/>
</dbReference>
<feature type="binding site" evidence="6">
    <location>
        <position position="466"/>
    </location>
    <ligand>
        <name>ATP</name>
        <dbReference type="ChEBI" id="CHEBI:30616"/>
    </ligand>
</feature>
<comment type="similarity">
    <text evidence="6 7">Belongs to the polyphosphate kinase 1 (PPK1) family.</text>
</comment>
<evidence type="ECO:0000256" key="7">
    <source>
        <dbReference type="RuleBase" id="RU003800"/>
    </source>
</evidence>
<evidence type="ECO:0000256" key="6">
    <source>
        <dbReference type="HAMAP-Rule" id="MF_00347"/>
    </source>
</evidence>
<dbReference type="SUPFAM" id="SSF56024">
    <property type="entry name" value="Phospholipase D/nuclease"/>
    <property type="match status" value="2"/>
</dbReference>
<dbReference type="InterPro" id="IPR036830">
    <property type="entry name" value="PP_kinase_middle_dom_sf"/>
</dbReference>
<evidence type="ECO:0000259" key="8">
    <source>
        <dbReference type="Pfam" id="PF02503"/>
    </source>
</evidence>
<sequence length="708" mass="81676">MKPIQNIPRDISWLSFNERVLQEASDPTVPLAERIKFLAIHSSNLEEFFRVRVAALKRMVLLKGKKANFYFEQQPEAILERIQTIVLRQQSEFNSIWQGIVDQMSAQQVYLKDALSLSARQKTFVRNYFDQEVASSVIPLLIEDLPALPYLRDKSLYLGVVMHKKLDPMDHKLALIEIPSDIHGRFLRLPSKASETHIILLEDVIRFNLPFIFSFFDYDQFEAYIFNVTKDAEFDIDNDLSSTLVQKIKKGLKNRRKGKAVRFGYDKQMHSGLLQFLIKNLHLSQKDNIIPGEKIHNFRDFTELPGLLPFKSTRNQPPFTHPDVFGKRRVTDVVLKKDILLSLPYHSYVTVIDLLREAAMDPDVETIELTAYRLASNSKIINALINAVRNGKQVTVMIELRARFNEQANLEWKERLEEEGVKTLIGIPDKKVHAKLCVIKKRVHNKLISYGFIATGNLNEKTAKIYGDFYLLTSNQAIMSDISKIFRYLASAELKDESILLKCKHLIIAPTNMREHFITCIDQEIEAAKAGKKSGITLKLNSLSDDVLIQKLYEAAYAGVPVRMIVRSICSANTHFKKFKKNMFAISIVDEYLEHARVFIFHHGGKHATYISSADWMVRNLQHRLEVAVKIQNPTLKKRLRDILEIQLSDNVKARILDSSLENKYIHSSEKQKEVRSQMEIYHYLKEQADKALVRPVEPDDQSRTIES</sequence>
<comment type="catalytic activity">
    <reaction evidence="6 7">
        <text>[phosphate](n) + ATP = [phosphate](n+1) + ADP</text>
        <dbReference type="Rhea" id="RHEA:19573"/>
        <dbReference type="Rhea" id="RHEA-COMP:9859"/>
        <dbReference type="Rhea" id="RHEA-COMP:14280"/>
        <dbReference type="ChEBI" id="CHEBI:16838"/>
        <dbReference type="ChEBI" id="CHEBI:30616"/>
        <dbReference type="ChEBI" id="CHEBI:456216"/>
        <dbReference type="EC" id="2.7.4.1"/>
    </reaction>
</comment>
<dbReference type="InterPro" id="IPR041108">
    <property type="entry name" value="PP_kinase_C_1"/>
</dbReference>
<evidence type="ECO:0000259" key="11">
    <source>
        <dbReference type="Pfam" id="PF17941"/>
    </source>
</evidence>
<protein>
    <recommendedName>
        <fullName evidence="6 7">Polyphosphate kinase</fullName>
        <ecNumber evidence="6 7">2.7.4.1</ecNumber>
    </recommendedName>
    <alternativeName>
        <fullName evidence="6">ATP-polyphosphate phosphotransferase</fullName>
    </alternativeName>
    <alternativeName>
        <fullName evidence="6">Polyphosphoric acid kinase</fullName>
    </alternativeName>
</protein>
<dbReference type="GO" id="GO:0006799">
    <property type="term" value="P:polyphosphate biosynthetic process"/>
    <property type="evidence" value="ECO:0007669"/>
    <property type="project" value="UniProtKB-UniRule"/>
</dbReference>